<organism evidence="4 5">
    <name type="scientific">Streptomyces microflavus</name>
    <name type="common">Streptomyces lipmanii</name>
    <dbReference type="NCBI Taxonomy" id="1919"/>
    <lineage>
        <taxon>Bacteria</taxon>
        <taxon>Bacillati</taxon>
        <taxon>Actinomycetota</taxon>
        <taxon>Actinomycetes</taxon>
        <taxon>Kitasatosporales</taxon>
        <taxon>Streptomycetaceae</taxon>
        <taxon>Streptomyces</taxon>
    </lineage>
</organism>
<evidence type="ECO:0000256" key="2">
    <source>
        <dbReference type="SAM" id="MobiDB-lite"/>
    </source>
</evidence>
<name>A0A7J0D4C2_STRMI</name>
<gene>
    <name evidence="4" type="ORF">Smic_81420</name>
</gene>
<dbReference type="InterPro" id="IPR029051">
    <property type="entry name" value="DUF4352"/>
</dbReference>
<evidence type="ECO:0000313" key="4">
    <source>
        <dbReference type="EMBL" id="GFN09586.1"/>
    </source>
</evidence>
<dbReference type="InterPro" id="IPR029050">
    <property type="entry name" value="Immunoprotect_excell_Ig-like"/>
</dbReference>
<dbReference type="Proteomes" id="UP000498740">
    <property type="component" value="Unassembled WGS sequence"/>
</dbReference>
<evidence type="ECO:0000259" key="3">
    <source>
        <dbReference type="Pfam" id="PF11611"/>
    </source>
</evidence>
<keyword evidence="1" id="KW-0732">Signal</keyword>
<protein>
    <recommendedName>
        <fullName evidence="3">DUF4352 domain-containing protein</fullName>
    </recommendedName>
</protein>
<evidence type="ECO:0000256" key="1">
    <source>
        <dbReference type="ARBA" id="ARBA00022729"/>
    </source>
</evidence>
<feature type="compositionally biased region" description="Low complexity" evidence="2">
    <location>
        <begin position="15"/>
        <end position="25"/>
    </location>
</feature>
<dbReference type="Pfam" id="PF11611">
    <property type="entry name" value="DUF4352"/>
    <property type="match status" value="1"/>
</dbReference>
<sequence>MSAPAAQEAAEEPAEPSVAPSSAPPVKVGQTATWDFLEADEYGENAKVATTFEVTAKSAEYVTSADVDTTNEPENGQYVRLTLTIKNVGQKPGEIATYGMMKWENADTAAQDAATLEEVGEGQDLDATYKPGQAVTGSLVLDVGAKGGTVSYWGGLMDETPAFTVELPKS</sequence>
<accession>A0A7J0D4C2</accession>
<proteinExistence type="predicted"/>
<feature type="region of interest" description="Disordered" evidence="2">
    <location>
        <begin position="1"/>
        <end position="27"/>
    </location>
</feature>
<dbReference type="EMBL" id="BLWD01000002">
    <property type="protein sequence ID" value="GFN09586.1"/>
    <property type="molecule type" value="Genomic_DNA"/>
</dbReference>
<comment type="caution">
    <text evidence="4">The sequence shown here is derived from an EMBL/GenBank/DDBJ whole genome shotgun (WGS) entry which is preliminary data.</text>
</comment>
<feature type="domain" description="DUF4352" evidence="3">
    <location>
        <begin position="45"/>
        <end position="143"/>
    </location>
</feature>
<dbReference type="Gene3D" id="2.60.40.1240">
    <property type="match status" value="1"/>
</dbReference>
<evidence type="ECO:0000313" key="5">
    <source>
        <dbReference type="Proteomes" id="UP000498740"/>
    </source>
</evidence>
<dbReference type="AlphaFoldDB" id="A0A7J0D4C2"/>
<reference evidence="4 5" key="1">
    <citation type="submission" date="2020-05" db="EMBL/GenBank/DDBJ databases">
        <title>Whole genome shotgun sequence of Streptomyces microflavus NBRC 13062.</title>
        <authorList>
            <person name="Komaki H."/>
            <person name="Tamura T."/>
        </authorList>
    </citation>
    <scope>NUCLEOTIDE SEQUENCE [LARGE SCALE GENOMIC DNA]</scope>
    <source>
        <strain evidence="4 5">NBRC 13062</strain>
    </source>
</reference>